<dbReference type="eggNOG" id="ENOG502SFIM">
    <property type="taxonomic scope" value="Eukaryota"/>
</dbReference>
<dbReference type="RefSeq" id="XP_005187277.1">
    <property type="nucleotide sequence ID" value="XM_005187220.3"/>
</dbReference>
<evidence type="ECO:0000313" key="14">
    <source>
        <dbReference type="EnsemblMetazoa" id="MDOA011519-PA"/>
    </source>
</evidence>
<comment type="similarity">
    <text evidence="4">Belongs to the acetyltransferase family. AANAT subfamily.</text>
</comment>
<comment type="catalytic activity">
    <reaction evidence="9">
        <text>dopamine + acetyl-CoA = N-acetyldopamine + CoA + H(+)</text>
        <dbReference type="Rhea" id="RHEA:51388"/>
        <dbReference type="ChEBI" id="CHEBI:15378"/>
        <dbReference type="ChEBI" id="CHEBI:57287"/>
        <dbReference type="ChEBI" id="CHEBI:57288"/>
        <dbReference type="ChEBI" id="CHEBI:59905"/>
        <dbReference type="ChEBI" id="CHEBI:125678"/>
    </reaction>
    <physiologicalReaction direction="left-to-right" evidence="9">
        <dbReference type="Rhea" id="RHEA:51389"/>
    </physiologicalReaction>
</comment>
<evidence type="ECO:0000256" key="10">
    <source>
        <dbReference type="ARBA" id="ARBA00051823"/>
    </source>
</evidence>
<evidence type="ECO:0000256" key="9">
    <source>
        <dbReference type="ARBA" id="ARBA00051711"/>
    </source>
</evidence>
<dbReference type="GO" id="GO:0004059">
    <property type="term" value="F:aralkylamine N-acetyltransferase activity"/>
    <property type="evidence" value="ECO:0007669"/>
    <property type="project" value="UniProtKB-EC"/>
</dbReference>
<keyword evidence="15" id="KW-1185">Reference proteome</keyword>
<dbReference type="GeneID" id="101887856"/>
<evidence type="ECO:0000256" key="1">
    <source>
        <dbReference type="ARBA" id="ARBA00022679"/>
    </source>
</evidence>
<evidence type="ECO:0000256" key="8">
    <source>
        <dbReference type="ARBA" id="ARBA00051284"/>
    </source>
</evidence>
<comment type="catalytic activity">
    <reaction evidence="10">
        <text>serotonin + (9Z)-octadecenoyl-CoA = N-(9Z-octadecenoyl)-serotonin + CoA + H(+)</text>
        <dbReference type="Rhea" id="RHEA:51392"/>
        <dbReference type="ChEBI" id="CHEBI:15378"/>
        <dbReference type="ChEBI" id="CHEBI:57287"/>
        <dbReference type="ChEBI" id="CHEBI:57387"/>
        <dbReference type="ChEBI" id="CHEBI:134064"/>
        <dbReference type="ChEBI" id="CHEBI:350546"/>
    </reaction>
    <physiologicalReaction direction="left-to-right" evidence="10">
        <dbReference type="Rhea" id="RHEA:51393"/>
    </physiologicalReaction>
</comment>
<dbReference type="PANTHER" id="PTHR20905:SF1">
    <property type="entry name" value="AT07410P-RELATED"/>
    <property type="match status" value="1"/>
</dbReference>
<evidence type="ECO:0000256" key="12">
    <source>
        <dbReference type="ARBA" id="ARBA00052335"/>
    </source>
</evidence>
<dbReference type="Gene3D" id="3.40.630.30">
    <property type="match status" value="1"/>
</dbReference>
<evidence type="ECO:0000313" key="15">
    <source>
        <dbReference type="Proteomes" id="UP001652621"/>
    </source>
</evidence>
<comment type="catalytic activity">
    <reaction evidence="12">
        <text>dopamine + hexadecanoyl-CoA = N-hexadecanoyl-dopamine + CoA + H(+)</text>
        <dbReference type="Rhea" id="RHEA:51376"/>
        <dbReference type="ChEBI" id="CHEBI:15378"/>
        <dbReference type="ChEBI" id="CHEBI:57287"/>
        <dbReference type="ChEBI" id="CHEBI:57379"/>
        <dbReference type="ChEBI" id="CHEBI:59905"/>
        <dbReference type="ChEBI" id="CHEBI:134058"/>
    </reaction>
    <physiologicalReaction direction="left-to-right" evidence="12">
        <dbReference type="Rhea" id="RHEA:51377"/>
    </physiologicalReaction>
</comment>
<evidence type="ECO:0000256" key="13">
    <source>
        <dbReference type="ARBA" id="ARBA00052491"/>
    </source>
</evidence>
<comment type="catalytic activity">
    <reaction evidence="13">
        <text>serotonin + acetyl-CoA = N-acetylserotonin + CoA + H(+)</text>
        <dbReference type="Rhea" id="RHEA:25217"/>
        <dbReference type="ChEBI" id="CHEBI:15378"/>
        <dbReference type="ChEBI" id="CHEBI:17697"/>
        <dbReference type="ChEBI" id="CHEBI:57287"/>
        <dbReference type="ChEBI" id="CHEBI:57288"/>
        <dbReference type="ChEBI" id="CHEBI:350546"/>
        <dbReference type="EC" id="2.3.1.87"/>
    </reaction>
    <physiologicalReaction direction="left-to-right" evidence="13">
        <dbReference type="Rhea" id="RHEA:25218"/>
    </physiologicalReaction>
</comment>
<comment type="catalytic activity">
    <reaction evidence="8">
        <text>serotonin + (5Z,8Z,11Z,14Z)-eicosatetraenoyl-CoA = N-[(5Z,8Z,11Z,14Z)-eicosatetraenoyl]-serotonin + CoA + H(+)</text>
        <dbReference type="Rhea" id="RHEA:51396"/>
        <dbReference type="ChEBI" id="CHEBI:15378"/>
        <dbReference type="ChEBI" id="CHEBI:57287"/>
        <dbReference type="ChEBI" id="CHEBI:57368"/>
        <dbReference type="ChEBI" id="CHEBI:132255"/>
        <dbReference type="ChEBI" id="CHEBI:350546"/>
    </reaction>
    <physiologicalReaction direction="left-to-right" evidence="8">
        <dbReference type="Rhea" id="RHEA:51397"/>
    </physiologicalReaction>
</comment>
<dbReference type="PANTHER" id="PTHR20905">
    <property type="entry name" value="N-ACETYLTRANSFERASE-RELATED"/>
    <property type="match status" value="1"/>
</dbReference>
<evidence type="ECO:0000256" key="5">
    <source>
        <dbReference type="ARBA" id="ARBA00039114"/>
    </source>
</evidence>
<comment type="catalytic activity">
    <reaction evidence="6">
        <text>dopamine + (9Z)-octadecenoyl-CoA = N-(9Z-octadecanoyl)-dopamine + CoA + H(+)</text>
        <dbReference type="Rhea" id="RHEA:51380"/>
        <dbReference type="ChEBI" id="CHEBI:15378"/>
        <dbReference type="ChEBI" id="CHEBI:31883"/>
        <dbReference type="ChEBI" id="CHEBI:57287"/>
        <dbReference type="ChEBI" id="CHEBI:57387"/>
        <dbReference type="ChEBI" id="CHEBI:59905"/>
    </reaction>
    <physiologicalReaction direction="left-to-right" evidence="6">
        <dbReference type="Rhea" id="RHEA:51381"/>
    </physiologicalReaction>
</comment>
<proteinExistence type="inferred from homology"/>
<protein>
    <recommendedName>
        <fullName evidence="5">aralkylamine N-acetyltransferase</fullName>
        <ecNumber evidence="5">2.3.1.87</ecNumber>
    </recommendedName>
</protein>
<dbReference type="Proteomes" id="UP001652621">
    <property type="component" value="Unplaced"/>
</dbReference>
<dbReference type="OrthoDB" id="8113373at2759"/>
<dbReference type="VEuPathDB" id="VectorBase:MDOA011519"/>
<dbReference type="EnsemblMetazoa" id="MDOA011519-RA">
    <property type="protein sequence ID" value="MDOA011519-PA"/>
    <property type="gene ID" value="MDOA011519"/>
</dbReference>
<comment type="catalytic activity">
    <reaction evidence="11">
        <text>serotonin + hexadecanoyl-CoA = N-hexadecanoyl-serotonin + CoA + H(+)</text>
        <dbReference type="Rhea" id="RHEA:51384"/>
        <dbReference type="ChEBI" id="CHEBI:15378"/>
        <dbReference type="ChEBI" id="CHEBI:57287"/>
        <dbReference type="ChEBI" id="CHEBI:57379"/>
        <dbReference type="ChEBI" id="CHEBI:134059"/>
        <dbReference type="ChEBI" id="CHEBI:350546"/>
    </reaction>
    <physiologicalReaction direction="left-to-right" evidence="11">
        <dbReference type="Rhea" id="RHEA:51385"/>
    </physiologicalReaction>
</comment>
<reference evidence="14" key="1">
    <citation type="submission" date="2020-05" db="UniProtKB">
        <authorList>
            <consortium name="EnsemblMetazoa"/>
        </authorList>
    </citation>
    <scope>IDENTIFICATION</scope>
    <source>
        <strain evidence="14">Aabys</strain>
    </source>
</reference>
<dbReference type="InterPro" id="IPR016181">
    <property type="entry name" value="Acyl_CoA_acyltransferase"/>
</dbReference>
<evidence type="ECO:0000256" key="6">
    <source>
        <dbReference type="ARBA" id="ARBA00050189"/>
    </source>
</evidence>
<comment type="catalytic activity">
    <reaction evidence="7">
        <text>serotonin + octadecanoyl-CoA = N-octadecanoyl-serotonin + CoA + H(+)</text>
        <dbReference type="Rhea" id="RHEA:51400"/>
        <dbReference type="ChEBI" id="CHEBI:15378"/>
        <dbReference type="ChEBI" id="CHEBI:57287"/>
        <dbReference type="ChEBI" id="CHEBI:57394"/>
        <dbReference type="ChEBI" id="CHEBI:134065"/>
        <dbReference type="ChEBI" id="CHEBI:350546"/>
    </reaction>
    <physiologicalReaction direction="left-to-right" evidence="7">
        <dbReference type="Rhea" id="RHEA:51401"/>
    </physiologicalReaction>
</comment>
<sequence length="217" mass="24662">MSCPDDIELKIIQEEDRQQIREILRKYFFTDEPLTGYTEPQGVASPGEEEFLLDNIKYGSCVMAVHKPSNKIIGACIAGPQGIDEADQLFEAAAIEGNTKWGKILKLLGCIERDAKVGQRYGVERILYIIGTCVDHTMRGRNIAARFYDFLRDLGREKGYQLLRADCSSFYSARIKEHQGWDCINTVVYKEYLDENGKPVFDPPPPHVCCKSYALRL</sequence>
<dbReference type="VEuPathDB" id="VectorBase:MDOMA2_004252"/>
<reference evidence="16" key="2">
    <citation type="submission" date="2025-04" db="UniProtKB">
        <authorList>
            <consortium name="RefSeq"/>
        </authorList>
    </citation>
    <scope>IDENTIFICATION</scope>
    <source>
        <strain evidence="16">Aabys</strain>
    </source>
</reference>
<keyword evidence="1" id="KW-0808">Transferase</keyword>
<organism evidence="14">
    <name type="scientific">Musca domestica</name>
    <name type="common">House fly</name>
    <dbReference type="NCBI Taxonomy" id="7370"/>
    <lineage>
        <taxon>Eukaryota</taxon>
        <taxon>Metazoa</taxon>
        <taxon>Ecdysozoa</taxon>
        <taxon>Arthropoda</taxon>
        <taxon>Hexapoda</taxon>
        <taxon>Insecta</taxon>
        <taxon>Pterygota</taxon>
        <taxon>Neoptera</taxon>
        <taxon>Endopterygota</taxon>
        <taxon>Diptera</taxon>
        <taxon>Brachycera</taxon>
        <taxon>Muscomorpha</taxon>
        <taxon>Muscoidea</taxon>
        <taxon>Muscidae</taxon>
        <taxon>Musca</taxon>
    </lineage>
</organism>
<gene>
    <name evidence="14" type="primary">101887856</name>
    <name evidence="16" type="synonym">LOC101887856</name>
</gene>
<dbReference type="SUPFAM" id="SSF55729">
    <property type="entry name" value="Acyl-CoA N-acyltransferases (Nat)"/>
    <property type="match status" value="1"/>
</dbReference>
<keyword evidence="2" id="KW-0012">Acyltransferase</keyword>
<evidence type="ECO:0000313" key="16">
    <source>
        <dbReference type="RefSeq" id="XP_005187277.1"/>
    </source>
</evidence>
<dbReference type="KEGG" id="mde:101887856"/>
<evidence type="ECO:0000256" key="4">
    <source>
        <dbReference type="ARBA" id="ARBA00038182"/>
    </source>
</evidence>
<comment type="pathway">
    <text evidence="3">Aromatic compound metabolism; melatonin biosynthesis; melatonin from serotonin: step 1/2.</text>
</comment>
<evidence type="ECO:0000256" key="3">
    <source>
        <dbReference type="ARBA" id="ARBA00037926"/>
    </source>
</evidence>
<dbReference type="FunFam" id="3.40.630.30:FF:000046">
    <property type="entry name" value="Dopamine N-acetyltransferase"/>
    <property type="match status" value="1"/>
</dbReference>
<dbReference type="EC" id="2.3.1.87" evidence="5"/>
<evidence type="ECO:0000256" key="11">
    <source>
        <dbReference type="ARBA" id="ARBA00052178"/>
    </source>
</evidence>
<evidence type="ECO:0000256" key="7">
    <source>
        <dbReference type="ARBA" id="ARBA00050849"/>
    </source>
</evidence>
<dbReference type="STRING" id="7370.A0A1I8N4R2"/>
<accession>A0A1I8N4R2</accession>
<evidence type="ECO:0000256" key="2">
    <source>
        <dbReference type="ARBA" id="ARBA00023315"/>
    </source>
</evidence>
<name>A0A1I8N4R2_MUSDO</name>
<dbReference type="AlphaFoldDB" id="A0A1I8N4R2"/>